<dbReference type="RefSeq" id="WP_118097083.1">
    <property type="nucleotide sequence ID" value="NZ_DBGDMY010000057.1"/>
</dbReference>
<feature type="region of interest" description="Disordered" evidence="1">
    <location>
        <begin position="61"/>
        <end position="89"/>
    </location>
</feature>
<accession>A0A395VBT1</accession>
<dbReference type="AlphaFoldDB" id="A0A395VBT1"/>
<feature type="domain" description="LysM" evidence="2">
    <location>
        <begin position="7"/>
        <end position="51"/>
    </location>
</feature>
<dbReference type="CDD" id="cd00118">
    <property type="entry name" value="LysM"/>
    <property type="match status" value="1"/>
</dbReference>
<evidence type="ECO:0000313" key="4">
    <source>
        <dbReference type="Proteomes" id="UP000266172"/>
    </source>
</evidence>
<name>A0A395VBT1_9FIRM</name>
<sequence length="293" mass="32340">MYCQNRMVHTVQEGDSLYRLARQYHTTVTELILGNPGVNPYNLQVGMKLYVCPGESYVPPQGGSANTGNTGNSGSTGNTGNAGNGGNTSNAGVGGNIGIGVVIPGGQRPGGNQTAGEMQNSVNQLFETMRLAWLELIYWTRMYMMSVDSGADAKEQYAVEGRLLETADAITDVFAERLPVAVTRQLRNLLVEHVEMTGQIIRTLKSGDKENYEQQIREWYANANQIATLLADQNPYFAGKETRNLLLNYLDMTREIIEHQMNGEYDQSIDTFRDLSDLVLELADYLARGLLAR</sequence>
<dbReference type="PROSITE" id="PS51782">
    <property type="entry name" value="LYSM"/>
    <property type="match status" value="1"/>
</dbReference>
<dbReference type="InterPro" id="IPR018392">
    <property type="entry name" value="LysM"/>
</dbReference>
<protein>
    <submittedName>
        <fullName evidence="3">LysM domain-containing protein</fullName>
    </submittedName>
</protein>
<dbReference type="SUPFAM" id="SSF54106">
    <property type="entry name" value="LysM domain"/>
    <property type="match status" value="1"/>
</dbReference>
<dbReference type="Proteomes" id="UP000266172">
    <property type="component" value="Unassembled WGS sequence"/>
</dbReference>
<evidence type="ECO:0000259" key="2">
    <source>
        <dbReference type="PROSITE" id="PS51782"/>
    </source>
</evidence>
<dbReference type="SMART" id="SM00257">
    <property type="entry name" value="LysM"/>
    <property type="match status" value="1"/>
</dbReference>
<dbReference type="EMBL" id="QRVL01000003">
    <property type="protein sequence ID" value="RGS41332.1"/>
    <property type="molecule type" value="Genomic_DNA"/>
</dbReference>
<dbReference type="Pfam" id="PF01476">
    <property type="entry name" value="LysM"/>
    <property type="match status" value="1"/>
</dbReference>
<reference evidence="3 4" key="1">
    <citation type="submission" date="2018-08" db="EMBL/GenBank/DDBJ databases">
        <title>A genome reference for cultivated species of the human gut microbiota.</title>
        <authorList>
            <person name="Zou Y."/>
            <person name="Xue W."/>
            <person name="Luo G."/>
        </authorList>
    </citation>
    <scope>NUCLEOTIDE SEQUENCE [LARGE SCALE GENOMIC DNA]</scope>
    <source>
        <strain evidence="3 4">AF22-12AC</strain>
    </source>
</reference>
<evidence type="ECO:0000313" key="3">
    <source>
        <dbReference type="EMBL" id="RGS41332.1"/>
    </source>
</evidence>
<dbReference type="Gene3D" id="3.10.350.10">
    <property type="entry name" value="LysM domain"/>
    <property type="match status" value="1"/>
</dbReference>
<comment type="caution">
    <text evidence="3">The sequence shown here is derived from an EMBL/GenBank/DDBJ whole genome shotgun (WGS) entry which is preliminary data.</text>
</comment>
<evidence type="ECO:0000256" key="1">
    <source>
        <dbReference type="SAM" id="MobiDB-lite"/>
    </source>
</evidence>
<feature type="compositionally biased region" description="Gly residues" evidence="1">
    <location>
        <begin position="80"/>
        <end position="89"/>
    </location>
</feature>
<dbReference type="InterPro" id="IPR036779">
    <property type="entry name" value="LysM_dom_sf"/>
</dbReference>
<organism evidence="3 4">
    <name type="scientific">Roseburia hominis</name>
    <dbReference type="NCBI Taxonomy" id="301301"/>
    <lineage>
        <taxon>Bacteria</taxon>
        <taxon>Bacillati</taxon>
        <taxon>Bacillota</taxon>
        <taxon>Clostridia</taxon>
        <taxon>Lachnospirales</taxon>
        <taxon>Lachnospiraceae</taxon>
        <taxon>Roseburia</taxon>
    </lineage>
</organism>
<proteinExistence type="predicted"/>
<gene>
    <name evidence="3" type="ORF">DWX93_06700</name>
</gene>
<feature type="compositionally biased region" description="Low complexity" evidence="1">
    <location>
        <begin position="62"/>
        <end position="79"/>
    </location>
</feature>